<feature type="domain" description="Oligopeptidase F N-terminal" evidence="9">
    <location>
        <begin position="154"/>
        <end position="221"/>
    </location>
</feature>
<organism evidence="10 11">
    <name type="scientific">Ostreobium quekettii</name>
    <dbReference type="NCBI Taxonomy" id="121088"/>
    <lineage>
        <taxon>Eukaryota</taxon>
        <taxon>Viridiplantae</taxon>
        <taxon>Chlorophyta</taxon>
        <taxon>core chlorophytes</taxon>
        <taxon>Ulvophyceae</taxon>
        <taxon>TCBD clade</taxon>
        <taxon>Bryopsidales</taxon>
        <taxon>Ostreobineae</taxon>
        <taxon>Ostreobiaceae</taxon>
        <taxon>Ostreobium</taxon>
    </lineage>
</organism>
<evidence type="ECO:0008006" key="12">
    <source>
        <dbReference type="Google" id="ProtNLM"/>
    </source>
</evidence>
<dbReference type="InterPro" id="IPR042088">
    <property type="entry name" value="OligoPept_F_C"/>
</dbReference>
<proteinExistence type="inferred from homology"/>
<dbReference type="Gene3D" id="1.10.1370.20">
    <property type="entry name" value="Oligoendopeptidase f, C-terminal domain"/>
    <property type="match status" value="1"/>
</dbReference>
<feature type="signal peptide" evidence="7">
    <location>
        <begin position="1"/>
        <end position="32"/>
    </location>
</feature>
<name>A0A8S1J085_9CHLO</name>
<dbReference type="InterPro" id="IPR001567">
    <property type="entry name" value="Pept_M3A_M3B_dom"/>
</dbReference>
<evidence type="ECO:0000259" key="9">
    <source>
        <dbReference type="Pfam" id="PF08439"/>
    </source>
</evidence>
<evidence type="ECO:0000256" key="3">
    <source>
        <dbReference type="ARBA" id="ARBA00022801"/>
    </source>
</evidence>
<dbReference type="Proteomes" id="UP000708148">
    <property type="component" value="Unassembled WGS sequence"/>
</dbReference>
<evidence type="ECO:0000313" key="10">
    <source>
        <dbReference type="EMBL" id="CAD7700506.1"/>
    </source>
</evidence>
<keyword evidence="1 6" id="KW-0645">Protease</keyword>
<dbReference type="SUPFAM" id="SSF55486">
    <property type="entry name" value="Metalloproteases ('zincins'), catalytic domain"/>
    <property type="match status" value="1"/>
</dbReference>
<dbReference type="GO" id="GO:0004222">
    <property type="term" value="F:metalloendopeptidase activity"/>
    <property type="evidence" value="ECO:0007669"/>
    <property type="project" value="InterPro"/>
</dbReference>
<dbReference type="OrthoDB" id="2445at2759"/>
<protein>
    <recommendedName>
        <fullName evidence="12">Oligoendopeptidase F</fullName>
    </recommendedName>
</protein>
<gene>
    <name evidence="10" type="ORF">OSTQU699_LOCUS5865</name>
</gene>
<keyword evidence="4 6" id="KW-0862">Zinc</keyword>
<evidence type="ECO:0000259" key="8">
    <source>
        <dbReference type="Pfam" id="PF01432"/>
    </source>
</evidence>
<dbReference type="Gene3D" id="1.20.140.70">
    <property type="entry name" value="Oligopeptidase f, N-terminal domain"/>
    <property type="match status" value="1"/>
</dbReference>
<keyword evidence="11" id="KW-1185">Reference proteome</keyword>
<dbReference type="InterPro" id="IPR013647">
    <property type="entry name" value="OligopepF_N_dom"/>
</dbReference>
<sequence length="645" mass="71991">MRSKTALARCGPAPSALAATLLLLGSLCGVAAQECEDKLFYDSREDIPRRFRWSLGDIYEDAEALEGAVSGAAVAIPEMEKQRGRLGDSAESLSAALGLKFDLEAEAQKAKYYVTYHQSVNTSFYHGPEFSSAAGSASSFAERVEEATAFVYPEIAALPRSKLEAFVENPSMEPYRHLMANIARTRAHILSPQMEFLLAGADRLLEAPNGIANSLKIQDIEWPKVATEDGSGVQVIPGLQRVFTSSPDRGVRREGHQALIRTYDQFGHTLSAALASHMEGQAWVTKARGYNTTLERRLDEVNVPMQVVRTMVESVRNNTAAVHSYVALRKRELGVEQLHTYDTDVPLGIQGRKRYCYEEAADLALQFFREVYGEEYARVAETAVDNRWVDVFANSGKMGGAYVSWIYGVHPYMLLNWEGTIRDVSILVHELGHVVHVHLSNANQPYHYSAEFVPAFLHEVAGVINENLFQEWAMNRTEDPEEKILLLNEGIQSLSRVLIRRILMHEFEETLYQTIEGGGFLSKPGMTTLFLDLHRQYYGPDLVLDDAYGMFFANIPHFYATYYLWVYSTSYAAGEAMASRIRRGDQGAAGDYIKMLKLGSSVYPLEALQTAGVDLLDPSVIGLAMMRYQNLTRRLATELGMGEQP</sequence>
<keyword evidence="3 6" id="KW-0378">Hydrolase</keyword>
<keyword evidence="7" id="KW-0732">Signal</keyword>
<feature type="chain" id="PRO_5035876947" description="Oligoendopeptidase F" evidence="7">
    <location>
        <begin position="33"/>
        <end position="645"/>
    </location>
</feature>
<comment type="caution">
    <text evidence="10">The sequence shown here is derived from an EMBL/GenBank/DDBJ whole genome shotgun (WGS) entry which is preliminary data.</text>
</comment>
<evidence type="ECO:0000256" key="7">
    <source>
        <dbReference type="SAM" id="SignalP"/>
    </source>
</evidence>
<reference evidence="10" key="1">
    <citation type="submission" date="2020-12" db="EMBL/GenBank/DDBJ databases">
        <authorList>
            <person name="Iha C."/>
        </authorList>
    </citation>
    <scope>NUCLEOTIDE SEQUENCE</scope>
</reference>
<dbReference type="Pfam" id="PF01432">
    <property type="entry name" value="Peptidase_M3"/>
    <property type="match status" value="1"/>
</dbReference>
<dbReference type="Pfam" id="PF08439">
    <property type="entry name" value="Peptidase_M3_N"/>
    <property type="match status" value="1"/>
</dbReference>
<keyword evidence="5 6" id="KW-0482">Metalloprotease</keyword>
<comment type="cofactor">
    <cofactor evidence="6">
        <name>Zn(2+)</name>
        <dbReference type="ChEBI" id="CHEBI:29105"/>
    </cofactor>
    <text evidence="6">Binds 1 zinc ion.</text>
</comment>
<comment type="similarity">
    <text evidence="6">Belongs to the peptidase M3 family.</text>
</comment>
<dbReference type="GO" id="GO:0006508">
    <property type="term" value="P:proteolysis"/>
    <property type="evidence" value="ECO:0007669"/>
    <property type="project" value="UniProtKB-KW"/>
</dbReference>
<dbReference type="GO" id="GO:0046872">
    <property type="term" value="F:metal ion binding"/>
    <property type="evidence" value="ECO:0007669"/>
    <property type="project" value="UniProtKB-UniRule"/>
</dbReference>
<dbReference type="EMBL" id="CAJHUC010001282">
    <property type="protein sequence ID" value="CAD7700506.1"/>
    <property type="molecule type" value="Genomic_DNA"/>
</dbReference>
<evidence type="ECO:0000256" key="6">
    <source>
        <dbReference type="RuleBase" id="RU003435"/>
    </source>
</evidence>
<evidence type="ECO:0000256" key="4">
    <source>
        <dbReference type="ARBA" id="ARBA00022833"/>
    </source>
</evidence>
<evidence type="ECO:0000256" key="1">
    <source>
        <dbReference type="ARBA" id="ARBA00022670"/>
    </source>
</evidence>
<evidence type="ECO:0000313" key="11">
    <source>
        <dbReference type="Proteomes" id="UP000708148"/>
    </source>
</evidence>
<evidence type="ECO:0000256" key="5">
    <source>
        <dbReference type="ARBA" id="ARBA00023049"/>
    </source>
</evidence>
<dbReference type="CDD" id="cd09608">
    <property type="entry name" value="M3B_PepF"/>
    <property type="match status" value="1"/>
</dbReference>
<dbReference type="AlphaFoldDB" id="A0A8S1J085"/>
<keyword evidence="2 6" id="KW-0479">Metal-binding</keyword>
<accession>A0A8S1J085</accession>
<evidence type="ECO:0000256" key="2">
    <source>
        <dbReference type="ARBA" id="ARBA00022723"/>
    </source>
</evidence>
<feature type="domain" description="Peptidase M3A/M3B catalytic" evidence="8">
    <location>
        <begin position="243"/>
        <end position="617"/>
    </location>
</feature>